<dbReference type="GO" id="GO:0005634">
    <property type="term" value="C:nucleus"/>
    <property type="evidence" value="ECO:0007669"/>
    <property type="project" value="UniProtKB-SubCell"/>
</dbReference>
<comment type="similarity">
    <text evidence="2">Belongs to the DNA repair metallo-beta-lactamase (DRMBL) family.</text>
</comment>
<dbReference type="GO" id="GO:0036297">
    <property type="term" value="P:interstrand cross-link repair"/>
    <property type="evidence" value="ECO:0007669"/>
    <property type="project" value="TreeGrafter"/>
</dbReference>
<keyword evidence="3" id="KW-0227">DNA damage</keyword>
<dbReference type="Gene3D" id="3.60.15.10">
    <property type="entry name" value="Ribonuclease Z/Hydroxyacylglutathione hydrolase-like"/>
    <property type="match status" value="1"/>
</dbReference>
<evidence type="ECO:0000256" key="4">
    <source>
        <dbReference type="ARBA" id="ARBA00023204"/>
    </source>
</evidence>
<dbReference type="AlphaFoldDB" id="A0A9P6WE18"/>
<dbReference type="InterPro" id="IPR011084">
    <property type="entry name" value="DRMBL"/>
</dbReference>
<feature type="region of interest" description="Disordered" evidence="6">
    <location>
        <begin position="104"/>
        <end position="127"/>
    </location>
</feature>
<sequence length="680" mass="79207">MVRKSLVNIRNSDVRYKTQRSHLLPGRDGIRRRLGSQQTTLMQTRTNRKRQRRLFEYDIPTTANPRMSKRVENGVIDLNDDPIIIEEDEKDFQEEHSDRNNIEEITEEPEVLSPSQSQSILNDEQDEQEVVNVVEKTLFVGEEVETEVIEMQEKLDNIESIEMRREPNDNGIITCPICNCNLSTMQLYEKEAHCEACLENLSKPAKYGTKSIEPTTMIISDDEDDDDDGIMVSKSVAITSLEKIRRMAKVNNPKPKPKGNRKEKNVRSTKPKQYLPSIKILTFDCGYRIVVDGFNFAPEVDISKYFLSHFHSDHYIGLKKSWEQGTVYCSQITSDLLQAKFKTPIERITVLRNNERHWITDTISVIPYDANHCPGAQVYLFQEFSDKNNLKKPLKQFIHTGDFRSNDKICEEFTNIEVIDGVYLDTTYLSHTNNFPLQREIVDKTSEYVREYFIKKDEANAKHRAFSVVPAPTKKLVLVGAYAIGKEKLATKICERLNCHCFVYNQELRSYYMDCGNHDLNSGEINVHLVPLGVLKNEETILKYLKDVVKVRWLDVIVIGIIPTGWTYGNMWESKNLTLSKDQKRDVSLTAWIDKDKDMLPDNWFIKQLNENKKFQIFKVPYSEHSSFMELIRFATCGKFKWNKMLATVNLENLDRARDMAEWFNVWKTINDRKFDDNHI</sequence>
<comment type="caution">
    <text evidence="8">The sequence shown here is derived from an EMBL/GenBank/DDBJ whole genome shotgun (WGS) entry which is preliminary data.</text>
</comment>
<keyword evidence="5" id="KW-0539">Nucleus</keyword>
<feature type="region of interest" description="Disordered" evidence="6">
    <location>
        <begin position="248"/>
        <end position="270"/>
    </location>
</feature>
<evidence type="ECO:0000256" key="2">
    <source>
        <dbReference type="ARBA" id="ARBA00010304"/>
    </source>
</evidence>
<keyword evidence="9" id="KW-1185">Reference proteome</keyword>
<organism evidence="8 9">
    <name type="scientific">Maudiozyma exigua</name>
    <name type="common">Yeast</name>
    <name type="synonym">Kazachstania exigua</name>
    <dbReference type="NCBI Taxonomy" id="34358"/>
    <lineage>
        <taxon>Eukaryota</taxon>
        <taxon>Fungi</taxon>
        <taxon>Dikarya</taxon>
        <taxon>Ascomycota</taxon>
        <taxon>Saccharomycotina</taxon>
        <taxon>Saccharomycetes</taxon>
        <taxon>Saccharomycetales</taxon>
        <taxon>Saccharomycetaceae</taxon>
        <taxon>Maudiozyma</taxon>
    </lineage>
</organism>
<dbReference type="GO" id="GO:0006303">
    <property type="term" value="P:double-strand break repair via nonhomologous end joining"/>
    <property type="evidence" value="ECO:0007669"/>
    <property type="project" value="TreeGrafter"/>
</dbReference>
<dbReference type="PANTHER" id="PTHR23240">
    <property type="entry name" value="DNA CROSS-LINK REPAIR PROTEIN PSO2/SNM1-RELATED"/>
    <property type="match status" value="1"/>
</dbReference>
<accession>A0A9P6WE18</accession>
<evidence type="ECO:0000259" key="7">
    <source>
        <dbReference type="Pfam" id="PF07522"/>
    </source>
</evidence>
<evidence type="ECO:0000256" key="6">
    <source>
        <dbReference type="SAM" id="MobiDB-lite"/>
    </source>
</evidence>
<feature type="domain" description="DNA repair metallo-beta-lactamase" evidence="7">
    <location>
        <begin position="524"/>
        <end position="652"/>
    </location>
</feature>
<evidence type="ECO:0000313" key="8">
    <source>
        <dbReference type="EMBL" id="KAG0670797.1"/>
    </source>
</evidence>
<dbReference type="Gene3D" id="3.40.50.12650">
    <property type="match status" value="1"/>
</dbReference>
<dbReference type="InterPro" id="IPR036866">
    <property type="entry name" value="RibonucZ/Hydroxyglut_hydro"/>
</dbReference>
<protein>
    <recommendedName>
        <fullName evidence="7">DNA repair metallo-beta-lactamase domain-containing protein</fullName>
    </recommendedName>
</protein>
<dbReference type="PANTHER" id="PTHR23240:SF6">
    <property type="entry name" value="DNA CROSS-LINK REPAIR 1A PROTEIN"/>
    <property type="match status" value="1"/>
</dbReference>
<dbReference type="SUPFAM" id="SSF56281">
    <property type="entry name" value="Metallo-hydrolase/oxidoreductase"/>
    <property type="match status" value="1"/>
</dbReference>
<dbReference type="OrthoDB" id="262529at2759"/>
<evidence type="ECO:0000256" key="5">
    <source>
        <dbReference type="ARBA" id="ARBA00023242"/>
    </source>
</evidence>
<evidence type="ECO:0000256" key="3">
    <source>
        <dbReference type="ARBA" id="ARBA00022763"/>
    </source>
</evidence>
<keyword evidence="4" id="KW-0234">DNA repair</keyword>
<reference evidence="8 9" key="1">
    <citation type="submission" date="2020-11" db="EMBL/GenBank/DDBJ databases">
        <title>Kefir isolates.</title>
        <authorList>
            <person name="Marcisauskas S."/>
            <person name="Kim Y."/>
            <person name="Blasche S."/>
        </authorList>
    </citation>
    <scope>NUCLEOTIDE SEQUENCE [LARGE SCALE GENOMIC DNA]</scope>
    <source>
        <strain evidence="8 9">OG2</strain>
    </source>
</reference>
<gene>
    <name evidence="8" type="ORF">C6P45_001806</name>
</gene>
<dbReference type="GO" id="GO:0035312">
    <property type="term" value="F:5'-3' DNA exonuclease activity"/>
    <property type="evidence" value="ECO:0007669"/>
    <property type="project" value="TreeGrafter"/>
</dbReference>
<dbReference type="CDD" id="cd16273">
    <property type="entry name" value="SNM1A-1C-like_MBL-fold"/>
    <property type="match status" value="1"/>
</dbReference>
<dbReference type="Pfam" id="PF07522">
    <property type="entry name" value="DRMBL"/>
    <property type="match status" value="1"/>
</dbReference>
<evidence type="ECO:0000256" key="1">
    <source>
        <dbReference type="ARBA" id="ARBA00004123"/>
    </source>
</evidence>
<evidence type="ECO:0000313" key="9">
    <source>
        <dbReference type="Proteomes" id="UP000750334"/>
    </source>
</evidence>
<dbReference type="GO" id="GO:0003684">
    <property type="term" value="F:damaged DNA binding"/>
    <property type="evidence" value="ECO:0007669"/>
    <property type="project" value="TreeGrafter"/>
</dbReference>
<dbReference type="Proteomes" id="UP000750334">
    <property type="component" value="Unassembled WGS sequence"/>
</dbReference>
<proteinExistence type="inferred from homology"/>
<comment type="subcellular location">
    <subcellularLocation>
        <location evidence="1">Nucleus</location>
    </subcellularLocation>
</comment>
<name>A0A9P6WE18_MAUEX</name>
<dbReference type="EMBL" id="PUHR01000019">
    <property type="protein sequence ID" value="KAG0670797.1"/>
    <property type="molecule type" value="Genomic_DNA"/>
</dbReference>